<dbReference type="Proteomes" id="UP000316471">
    <property type="component" value="Unassembled WGS sequence"/>
</dbReference>
<accession>A0A562LGR1</accession>
<comment type="caution">
    <text evidence="2">The sequence shown here is derived from an EMBL/GenBank/DDBJ whole genome shotgun (WGS) entry which is preliminary data.</text>
</comment>
<protein>
    <submittedName>
        <fullName evidence="2">Negative regulator of sigma E activity</fullName>
    </submittedName>
</protein>
<dbReference type="EMBL" id="VLKP01000015">
    <property type="protein sequence ID" value="TWI06785.1"/>
    <property type="molecule type" value="Genomic_DNA"/>
</dbReference>
<dbReference type="InterPro" id="IPR052383">
    <property type="entry name" value="Anti-sigma-E_RseA-like"/>
</dbReference>
<dbReference type="GO" id="GO:0016989">
    <property type="term" value="F:sigma factor antagonist activity"/>
    <property type="evidence" value="ECO:0007669"/>
    <property type="project" value="InterPro"/>
</dbReference>
<dbReference type="SUPFAM" id="SSF89069">
    <property type="entry name" value="N-terminal, cytoplasmic domain of anti-sigmaE factor RseA"/>
    <property type="match status" value="1"/>
</dbReference>
<name>A0A562LGR1_9GAMM</name>
<gene>
    <name evidence="2" type="ORF">IP93_02909</name>
</gene>
<dbReference type="OrthoDB" id="5298512at2"/>
<feature type="domain" description="Anti sigma-E protein RseA N-terminal" evidence="1">
    <location>
        <begin position="10"/>
        <end position="84"/>
    </location>
</feature>
<evidence type="ECO:0000259" key="1">
    <source>
        <dbReference type="Pfam" id="PF03872"/>
    </source>
</evidence>
<evidence type="ECO:0000313" key="2">
    <source>
        <dbReference type="EMBL" id="TWI06785.1"/>
    </source>
</evidence>
<sequence length="298" mass="30408">MSSSMTSDDREALSALFDGELEGDAARFALRRLDHDAGWRDACSRWQLAGDVMRGQSMGLAPRGFAQRISEALAEEATPLAAVAGEVRRTPASGAAQARSRRWWGRAALAASVAMAALFVTDPFSRLGSGDEAGSIDAPLAAIPAATDSAAPSPLPPVSDAAPASAAGAAEVAVATVAAAQTPRRVAERRTPSRVTAVATNARPDAEAPATVALAAEPTPRTTAPAAGNPFKPQVGDLVTRPWPRALLPDSSAAGAFTARFGTNSPSPSFYPFEPDVAHAPAANANAANANANANPQP</sequence>
<dbReference type="RefSeq" id="WP_144816870.1">
    <property type="nucleotide sequence ID" value="NZ_VLKP01000015.1"/>
</dbReference>
<proteinExistence type="predicted"/>
<dbReference type="Gene3D" id="1.10.10.880">
    <property type="entry name" value="Anti sigma-E protein RseA, N-terminal domain"/>
    <property type="match status" value="1"/>
</dbReference>
<dbReference type="CDD" id="cd16328">
    <property type="entry name" value="RseA_N"/>
    <property type="match status" value="1"/>
</dbReference>
<dbReference type="InterPro" id="IPR005572">
    <property type="entry name" value="Anti-sigma_E_RseA_N"/>
</dbReference>
<dbReference type="InterPro" id="IPR036147">
    <property type="entry name" value="Anti-sigma_E_RseA_N_sf"/>
</dbReference>
<organism evidence="2 3">
    <name type="scientific">Aerolutibacter ruishenii</name>
    <dbReference type="NCBI Taxonomy" id="686800"/>
    <lineage>
        <taxon>Bacteria</taxon>
        <taxon>Pseudomonadati</taxon>
        <taxon>Pseudomonadota</taxon>
        <taxon>Gammaproteobacteria</taxon>
        <taxon>Lysobacterales</taxon>
        <taxon>Lysobacteraceae</taxon>
        <taxon>Aerolutibacter</taxon>
    </lineage>
</organism>
<keyword evidence="3" id="KW-1185">Reference proteome</keyword>
<dbReference type="PANTHER" id="PTHR38104:SF1">
    <property type="entry name" value="ANTI-SIGMA-E FACTOR RSEA"/>
    <property type="match status" value="1"/>
</dbReference>
<dbReference type="Pfam" id="PF03872">
    <property type="entry name" value="RseA_N"/>
    <property type="match status" value="1"/>
</dbReference>
<evidence type="ECO:0000313" key="3">
    <source>
        <dbReference type="Proteomes" id="UP000316471"/>
    </source>
</evidence>
<dbReference type="AlphaFoldDB" id="A0A562LGR1"/>
<reference evidence="2 3" key="1">
    <citation type="journal article" date="2015" name="Stand. Genomic Sci.">
        <title>Genomic Encyclopedia of Bacterial and Archaeal Type Strains, Phase III: the genomes of soil and plant-associated and newly described type strains.</title>
        <authorList>
            <person name="Whitman W.B."/>
            <person name="Woyke T."/>
            <person name="Klenk H.P."/>
            <person name="Zhou Y."/>
            <person name="Lilburn T.G."/>
            <person name="Beck B.J."/>
            <person name="De Vos P."/>
            <person name="Vandamme P."/>
            <person name="Eisen J.A."/>
            <person name="Garrity G."/>
            <person name="Hugenholtz P."/>
            <person name="Kyrpides N.C."/>
        </authorList>
    </citation>
    <scope>NUCLEOTIDE SEQUENCE [LARGE SCALE GENOMIC DNA]</scope>
    <source>
        <strain evidence="2 3">CGMCC 1.10136</strain>
    </source>
</reference>
<dbReference type="PANTHER" id="PTHR38104">
    <property type="match status" value="1"/>
</dbReference>